<evidence type="ECO:0000313" key="2">
    <source>
        <dbReference type="EMBL" id="KAL0926468.1"/>
    </source>
</evidence>
<feature type="region of interest" description="Disordered" evidence="1">
    <location>
        <begin position="68"/>
        <end position="95"/>
    </location>
</feature>
<feature type="compositionally biased region" description="Basic and acidic residues" evidence="1">
    <location>
        <begin position="69"/>
        <end position="95"/>
    </location>
</feature>
<protein>
    <submittedName>
        <fullName evidence="2">Uncharacterized protein</fullName>
    </submittedName>
</protein>
<organism evidence="2 3">
    <name type="scientific">Dendrobium thyrsiflorum</name>
    <name type="common">Pinecone-like raceme dendrobium</name>
    <name type="synonym">Orchid</name>
    <dbReference type="NCBI Taxonomy" id="117978"/>
    <lineage>
        <taxon>Eukaryota</taxon>
        <taxon>Viridiplantae</taxon>
        <taxon>Streptophyta</taxon>
        <taxon>Embryophyta</taxon>
        <taxon>Tracheophyta</taxon>
        <taxon>Spermatophyta</taxon>
        <taxon>Magnoliopsida</taxon>
        <taxon>Liliopsida</taxon>
        <taxon>Asparagales</taxon>
        <taxon>Orchidaceae</taxon>
        <taxon>Epidendroideae</taxon>
        <taxon>Malaxideae</taxon>
        <taxon>Dendrobiinae</taxon>
        <taxon>Dendrobium</taxon>
    </lineage>
</organism>
<reference evidence="2 3" key="1">
    <citation type="journal article" date="2024" name="Plant Biotechnol. J.">
        <title>Dendrobium thyrsiflorum genome and its molecular insights into genes involved in important horticultural traits.</title>
        <authorList>
            <person name="Chen B."/>
            <person name="Wang J.Y."/>
            <person name="Zheng P.J."/>
            <person name="Li K.L."/>
            <person name="Liang Y.M."/>
            <person name="Chen X.F."/>
            <person name="Zhang C."/>
            <person name="Zhao X."/>
            <person name="He X."/>
            <person name="Zhang G.Q."/>
            <person name="Liu Z.J."/>
            <person name="Xu Q."/>
        </authorList>
    </citation>
    <scope>NUCLEOTIDE SEQUENCE [LARGE SCALE GENOMIC DNA]</scope>
    <source>
        <strain evidence="2">GZMU011</strain>
    </source>
</reference>
<comment type="caution">
    <text evidence="2">The sequence shown here is derived from an EMBL/GenBank/DDBJ whole genome shotgun (WGS) entry which is preliminary data.</text>
</comment>
<proteinExistence type="predicted"/>
<accession>A0ABD0VP82</accession>
<gene>
    <name evidence="2" type="ORF">M5K25_002702</name>
</gene>
<sequence length="121" mass="13958">MAVEEAFPNGGERYVGVDQEHERDLGRRRQPPAYPGTATRGLHGRKRRAAKQGKIIGLVRFGNGRKRLRWEDPGANKKMKGSERKRTTETTKGEEEYIAENRPRFTQKSLLFRGMPNFFIK</sequence>
<feature type="region of interest" description="Disordered" evidence="1">
    <location>
        <begin position="1"/>
        <end position="49"/>
    </location>
</feature>
<evidence type="ECO:0000313" key="3">
    <source>
        <dbReference type="Proteomes" id="UP001552299"/>
    </source>
</evidence>
<keyword evidence="3" id="KW-1185">Reference proteome</keyword>
<dbReference type="EMBL" id="JANQDX010000003">
    <property type="protein sequence ID" value="KAL0926468.1"/>
    <property type="molecule type" value="Genomic_DNA"/>
</dbReference>
<evidence type="ECO:0000256" key="1">
    <source>
        <dbReference type="SAM" id="MobiDB-lite"/>
    </source>
</evidence>
<feature type="compositionally biased region" description="Basic and acidic residues" evidence="1">
    <location>
        <begin position="18"/>
        <end position="27"/>
    </location>
</feature>
<name>A0ABD0VP82_DENTH</name>
<dbReference type="Proteomes" id="UP001552299">
    <property type="component" value="Unassembled WGS sequence"/>
</dbReference>
<dbReference type="AlphaFoldDB" id="A0ABD0VP82"/>